<dbReference type="Proteomes" id="UP001341840">
    <property type="component" value="Unassembled WGS sequence"/>
</dbReference>
<reference evidence="3 4" key="1">
    <citation type="journal article" date="2023" name="Plants (Basel)">
        <title>Bridging the Gap: Combining Genomics and Transcriptomics Approaches to Understand Stylosanthes scabra, an Orphan Legume from the Brazilian Caatinga.</title>
        <authorList>
            <person name="Ferreira-Neto J.R.C."/>
            <person name="da Silva M.D."/>
            <person name="Binneck E."/>
            <person name="de Melo N.F."/>
            <person name="da Silva R.H."/>
            <person name="de Melo A.L.T.M."/>
            <person name="Pandolfi V."/>
            <person name="Bustamante F.O."/>
            <person name="Brasileiro-Vidal A.C."/>
            <person name="Benko-Iseppon A.M."/>
        </authorList>
    </citation>
    <scope>NUCLEOTIDE SEQUENCE [LARGE SCALE GENOMIC DNA]</scope>
    <source>
        <tissue evidence="3">Leaves</tissue>
    </source>
</reference>
<evidence type="ECO:0000256" key="1">
    <source>
        <dbReference type="SAM" id="SignalP"/>
    </source>
</evidence>
<dbReference type="Pfam" id="PF14368">
    <property type="entry name" value="LTP_2"/>
    <property type="match status" value="1"/>
</dbReference>
<protein>
    <recommendedName>
        <fullName evidence="2">Bifunctional inhibitor/plant lipid transfer protein/seed storage helical domain-containing protein</fullName>
    </recommendedName>
</protein>
<name>A0ABU6XML4_9FABA</name>
<dbReference type="InterPro" id="IPR016140">
    <property type="entry name" value="Bifunc_inhib/LTP/seed_store"/>
</dbReference>
<dbReference type="SUPFAM" id="SSF47699">
    <property type="entry name" value="Bifunctional inhibitor/lipid-transfer protein/seed storage 2S albumin"/>
    <property type="match status" value="1"/>
</dbReference>
<feature type="domain" description="Bifunctional inhibitor/plant lipid transfer protein/seed storage helical" evidence="2">
    <location>
        <begin position="33"/>
        <end position="118"/>
    </location>
</feature>
<keyword evidence="1" id="KW-0732">Signal</keyword>
<dbReference type="CDD" id="cd00010">
    <property type="entry name" value="AAI_LTSS"/>
    <property type="match status" value="1"/>
</dbReference>
<dbReference type="PANTHER" id="PTHR33122:SF13">
    <property type="entry name" value="BIFUNCTIONAL INHIBITOR_LIPID-TRANSFER PROTEIN_SEED STORAGE 2S ALBUMIN SUPERFAMILY PROTEIN"/>
    <property type="match status" value="1"/>
</dbReference>
<dbReference type="InterPro" id="IPR039265">
    <property type="entry name" value="DIR1-like"/>
</dbReference>
<feature type="chain" id="PRO_5047180981" description="Bifunctional inhibitor/plant lipid transfer protein/seed storage helical domain-containing protein" evidence="1">
    <location>
        <begin position="28"/>
        <end position="124"/>
    </location>
</feature>
<proteinExistence type="predicted"/>
<evidence type="ECO:0000313" key="4">
    <source>
        <dbReference type="Proteomes" id="UP001341840"/>
    </source>
</evidence>
<sequence length="124" mass="13029">MESMMMITRASIVTLMVLLLTSNNVMMIVVESAGECGRTPIGSAAASLSPCLGATKDVRAKVPPACCARVSALLRSSPKCLCAVLLSPLAKQAKINPATAITVPKRCNIRNRPAGKKCGRYTLP</sequence>
<dbReference type="PANTHER" id="PTHR33122">
    <property type="entry name" value="LIPID BINDING PROTEIN-RELATED"/>
    <property type="match status" value="1"/>
</dbReference>
<dbReference type="EMBL" id="JASCZI010212087">
    <property type="protein sequence ID" value="MED6198294.1"/>
    <property type="molecule type" value="Genomic_DNA"/>
</dbReference>
<comment type="caution">
    <text evidence="3">The sequence shown here is derived from an EMBL/GenBank/DDBJ whole genome shotgun (WGS) entry which is preliminary data.</text>
</comment>
<feature type="signal peptide" evidence="1">
    <location>
        <begin position="1"/>
        <end position="27"/>
    </location>
</feature>
<accession>A0ABU6XML4</accession>
<evidence type="ECO:0000313" key="3">
    <source>
        <dbReference type="EMBL" id="MED6198294.1"/>
    </source>
</evidence>
<dbReference type="InterPro" id="IPR036312">
    <property type="entry name" value="Bifun_inhib/LTP/seed_sf"/>
</dbReference>
<keyword evidence="4" id="KW-1185">Reference proteome</keyword>
<organism evidence="3 4">
    <name type="scientific">Stylosanthes scabra</name>
    <dbReference type="NCBI Taxonomy" id="79078"/>
    <lineage>
        <taxon>Eukaryota</taxon>
        <taxon>Viridiplantae</taxon>
        <taxon>Streptophyta</taxon>
        <taxon>Embryophyta</taxon>
        <taxon>Tracheophyta</taxon>
        <taxon>Spermatophyta</taxon>
        <taxon>Magnoliopsida</taxon>
        <taxon>eudicotyledons</taxon>
        <taxon>Gunneridae</taxon>
        <taxon>Pentapetalae</taxon>
        <taxon>rosids</taxon>
        <taxon>fabids</taxon>
        <taxon>Fabales</taxon>
        <taxon>Fabaceae</taxon>
        <taxon>Papilionoideae</taxon>
        <taxon>50 kb inversion clade</taxon>
        <taxon>dalbergioids sensu lato</taxon>
        <taxon>Dalbergieae</taxon>
        <taxon>Pterocarpus clade</taxon>
        <taxon>Stylosanthes</taxon>
    </lineage>
</organism>
<dbReference type="Gene3D" id="1.10.110.10">
    <property type="entry name" value="Plant lipid-transfer and hydrophobic proteins"/>
    <property type="match status" value="1"/>
</dbReference>
<gene>
    <name evidence="3" type="ORF">PIB30_064864</name>
</gene>
<evidence type="ECO:0000259" key="2">
    <source>
        <dbReference type="Pfam" id="PF14368"/>
    </source>
</evidence>